<dbReference type="FunFam" id="2.40.10.10:FF:000068">
    <property type="entry name" value="transmembrane protease serine 2"/>
    <property type="match status" value="1"/>
</dbReference>
<organism evidence="10 11">
    <name type="scientific">Polypedilum vanderplanki</name>
    <name type="common">Sleeping chironomid midge</name>
    <dbReference type="NCBI Taxonomy" id="319348"/>
    <lineage>
        <taxon>Eukaryota</taxon>
        <taxon>Metazoa</taxon>
        <taxon>Ecdysozoa</taxon>
        <taxon>Arthropoda</taxon>
        <taxon>Hexapoda</taxon>
        <taxon>Insecta</taxon>
        <taxon>Pterygota</taxon>
        <taxon>Neoptera</taxon>
        <taxon>Endopterygota</taxon>
        <taxon>Diptera</taxon>
        <taxon>Nematocera</taxon>
        <taxon>Chironomoidea</taxon>
        <taxon>Chironomidae</taxon>
        <taxon>Chironominae</taxon>
        <taxon>Polypedilum</taxon>
        <taxon>Polypedilum</taxon>
    </lineage>
</organism>
<comment type="caution">
    <text evidence="10">The sequence shown here is derived from an EMBL/GenBank/DDBJ whole genome shotgun (WGS) entry which is preliminary data.</text>
</comment>
<proteinExistence type="inferred from homology"/>
<evidence type="ECO:0000256" key="7">
    <source>
        <dbReference type="RuleBase" id="RU363034"/>
    </source>
</evidence>
<dbReference type="Pfam" id="PF00089">
    <property type="entry name" value="Trypsin"/>
    <property type="match status" value="1"/>
</dbReference>
<dbReference type="InterPro" id="IPR009003">
    <property type="entry name" value="Peptidase_S1_PA"/>
</dbReference>
<evidence type="ECO:0000313" key="10">
    <source>
        <dbReference type="EMBL" id="KAG5669187.1"/>
    </source>
</evidence>
<reference evidence="10" key="1">
    <citation type="submission" date="2021-03" db="EMBL/GenBank/DDBJ databases">
        <title>Chromosome level genome of the anhydrobiotic midge Polypedilum vanderplanki.</title>
        <authorList>
            <person name="Yoshida Y."/>
            <person name="Kikawada T."/>
            <person name="Gusev O."/>
        </authorList>
    </citation>
    <scope>NUCLEOTIDE SEQUENCE</scope>
    <source>
        <strain evidence="10">NIAS01</strain>
        <tissue evidence="10">Whole body or cell culture</tissue>
    </source>
</reference>
<keyword evidence="11" id="KW-1185">Reference proteome</keyword>
<dbReference type="PROSITE" id="PS00134">
    <property type="entry name" value="TRYPSIN_HIS"/>
    <property type="match status" value="1"/>
</dbReference>
<keyword evidence="2" id="KW-0964">Secreted</keyword>
<dbReference type="Proteomes" id="UP001107558">
    <property type="component" value="Chromosome 4"/>
</dbReference>
<dbReference type="Gene3D" id="2.40.10.10">
    <property type="entry name" value="Trypsin-like serine proteases"/>
    <property type="match status" value="2"/>
</dbReference>
<dbReference type="FunFam" id="2.40.10.10:FF:000054">
    <property type="entry name" value="Complement C1r subcomponent"/>
    <property type="match status" value="1"/>
</dbReference>
<keyword evidence="7" id="KW-0720">Serine protease</keyword>
<feature type="chain" id="PRO_5039945908" description="Peptidase S1 domain-containing protein" evidence="8">
    <location>
        <begin position="23"/>
        <end position="1022"/>
    </location>
</feature>
<name>A0A9J6BI34_POLVA</name>
<dbReference type="SMART" id="SM00020">
    <property type="entry name" value="Tryp_SPc"/>
    <property type="match status" value="1"/>
</dbReference>
<dbReference type="OrthoDB" id="6339452at2759"/>
<keyword evidence="7" id="KW-0645">Protease</keyword>
<dbReference type="PRINTS" id="PR00722">
    <property type="entry name" value="CHYMOTRYPSIN"/>
</dbReference>
<protein>
    <recommendedName>
        <fullName evidence="9">Peptidase S1 domain-containing protein</fullName>
    </recommendedName>
</protein>
<dbReference type="PANTHER" id="PTHR24256">
    <property type="entry name" value="TRYPTASE-RELATED"/>
    <property type="match status" value="1"/>
</dbReference>
<evidence type="ECO:0000256" key="4">
    <source>
        <dbReference type="ARBA" id="ARBA00023157"/>
    </source>
</evidence>
<dbReference type="InterPro" id="IPR033116">
    <property type="entry name" value="TRYPSIN_SER"/>
</dbReference>
<feature type="domain" description="Peptidase S1" evidence="9">
    <location>
        <begin position="781"/>
        <end position="1018"/>
    </location>
</feature>
<keyword evidence="7" id="KW-0378">Hydrolase</keyword>
<keyword evidence="3 8" id="KW-0732">Signal</keyword>
<dbReference type="GO" id="GO:0006508">
    <property type="term" value="P:proteolysis"/>
    <property type="evidence" value="ECO:0007669"/>
    <property type="project" value="UniProtKB-KW"/>
</dbReference>
<evidence type="ECO:0000256" key="1">
    <source>
        <dbReference type="ARBA" id="ARBA00004613"/>
    </source>
</evidence>
<keyword evidence="5" id="KW-0325">Glycoprotein</keyword>
<comment type="subcellular location">
    <subcellularLocation>
        <location evidence="1">Secreted</location>
    </subcellularLocation>
</comment>
<dbReference type="PROSITE" id="PS00135">
    <property type="entry name" value="TRYPSIN_SER"/>
    <property type="match status" value="1"/>
</dbReference>
<evidence type="ECO:0000256" key="8">
    <source>
        <dbReference type="SAM" id="SignalP"/>
    </source>
</evidence>
<dbReference type="PROSITE" id="PS50240">
    <property type="entry name" value="TRYPSIN_DOM"/>
    <property type="match status" value="1"/>
</dbReference>
<dbReference type="InterPro" id="IPR001254">
    <property type="entry name" value="Trypsin_dom"/>
</dbReference>
<evidence type="ECO:0000256" key="3">
    <source>
        <dbReference type="ARBA" id="ARBA00022729"/>
    </source>
</evidence>
<dbReference type="EMBL" id="JADBJN010000004">
    <property type="protein sequence ID" value="KAG5669187.1"/>
    <property type="molecule type" value="Genomic_DNA"/>
</dbReference>
<sequence>MKIKFIPTLAFLCILTFLTVDAQKYGKHSSCLNQRKVCERGFYFSKKDCKCHCGLKPRNCCYPQRLNKTACECQCSPEFNPSKCINWQEWDGNQCECFCPYCKDHKCPSNRVWNYEDCHCDCIDKEPKGGCINGKWNENECQCIPNPTITTTLPPSCSYGTKVYNNENAIDGIVAGSAFDGTLSYVGVTIIDGITIPGTLMLKNSISPGLKYFYKKNIVTDQKSNVFYLTNTPDCNCQFVDKNATLSADSYKVTLNNGTNTYNIGKHDEKAFNIAASAVGAIIEDTLHYFNGLNLFVSTTKDYKILICGLSFNKTTTLPSTTASVSDTSGQSIDYAKQLDDKFNEFTFFADAAKQTIIHWFYLKDSTTFLFYKIMGDIYPDPNTKEAKDKVYLQILRIYNNNNFLTNTTATFEIRKRRKRQTIDTCQNATLLVQNASDRLKNIQKYFNLIQSTMSQVYNIAMDTPEFIITAEVNDMIQQYLAYFVDLTTQVNECEKRFNELSTTKDNVCSQTSASSTTKEPIACSYSWNPYAGNSLPPNDGLYVGKNPYGNDIYVGAGTANGNLAPGSLEPKYLNGVTTESGYVVYNVTTDVTYLAIFSSCKCNWLPNVDVYSTSALVRLRDYYWIGRYTFADGSYVVGKIYDQGSGPVMSHAQSNQEIQTADAQKDLNQNCEIVDKSNGICTFIDNCPIVKEYLLSRQYSKIKICNHVQRIVCCPTPSNLETNNYKIDETTPQSFRISEKMCREYAKVLLHKVTVKSLILGEPPVEKLISRCKHESVGLIIGGAVAKESEFPHQALLGYKQGKPDEWACGGSLISPNFILTAAHCLRSPRLGEVKFIKLGMNNQTQVEGVLIYRVAQIFIHPNYNSLLSNEDIGLIKLNEAVPLSENIFPICLPTRNYDSYKAIVSGFGKTENYDQSEMLMKVTLEKFSHEECQQPYKEMVNIDRNTMLCYGHHSEIKDSCNGDSGGPLQIKNEQINCTYIQLGLVSFGLRECGFVGIPGVYVNVYNYIDWIENIVWNGTN</sequence>
<evidence type="ECO:0000256" key="6">
    <source>
        <dbReference type="ARBA" id="ARBA00024195"/>
    </source>
</evidence>
<dbReference type="InterPro" id="IPR001314">
    <property type="entry name" value="Peptidase_S1A"/>
</dbReference>
<gene>
    <name evidence="10" type="ORF">PVAND_017081</name>
</gene>
<dbReference type="InterPro" id="IPR043504">
    <property type="entry name" value="Peptidase_S1_PA_chymotrypsin"/>
</dbReference>
<dbReference type="CDD" id="cd00190">
    <property type="entry name" value="Tryp_SPc"/>
    <property type="match status" value="1"/>
</dbReference>
<evidence type="ECO:0000256" key="5">
    <source>
        <dbReference type="ARBA" id="ARBA00023180"/>
    </source>
</evidence>
<dbReference type="InterPro" id="IPR051487">
    <property type="entry name" value="Ser/Thr_Proteases_Immune/Dev"/>
</dbReference>
<dbReference type="GO" id="GO:0004252">
    <property type="term" value="F:serine-type endopeptidase activity"/>
    <property type="evidence" value="ECO:0007669"/>
    <property type="project" value="InterPro"/>
</dbReference>
<accession>A0A9J6BI34</accession>
<feature type="signal peptide" evidence="8">
    <location>
        <begin position="1"/>
        <end position="22"/>
    </location>
</feature>
<evidence type="ECO:0000256" key="2">
    <source>
        <dbReference type="ARBA" id="ARBA00022525"/>
    </source>
</evidence>
<dbReference type="GO" id="GO:0005576">
    <property type="term" value="C:extracellular region"/>
    <property type="evidence" value="ECO:0007669"/>
    <property type="project" value="UniProtKB-SubCell"/>
</dbReference>
<comment type="similarity">
    <text evidence="6">Belongs to the peptidase S1 family. CLIP subfamily.</text>
</comment>
<evidence type="ECO:0000313" key="11">
    <source>
        <dbReference type="Proteomes" id="UP001107558"/>
    </source>
</evidence>
<keyword evidence="4" id="KW-1015">Disulfide bond</keyword>
<dbReference type="SUPFAM" id="SSF50494">
    <property type="entry name" value="Trypsin-like serine proteases"/>
    <property type="match status" value="1"/>
</dbReference>
<dbReference type="InterPro" id="IPR018114">
    <property type="entry name" value="TRYPSIN_HIS"/>
</dbReference>
<evidence type="ECO:0000259" key="9">
    <source>
        <dbReference type="PROSITE" id="PS50240"/>
    </source>
</evidence>
<dbReference type="AlphaFoldDB" id="A0A9J6BI34"/>